<organism evidence="2 3">
    <name type="scientific">Rickettsia australis (strain Cutlack)</name>
    <dbReference type="NCBI Taxonomy" id="1105110"/>
    <lineage>
        <taxon>Bacteria</taxon>
        <taxon>Pseudomonadati</taxon>
        <taxon>Pseudomonadota</taxon>
        <taxon>Alphaproteobacteria</taxon>
        <taxon>Rickettsiales</taxon>
        <taxon>Rickettsiaceae</taxon>
        <taxon>Rickettsieae</taxon>
        <taxon>Rickettsia</taxon>
        <taxon>spotted fever group</taxon>
    </lineage>
</organism>
<dbReference type="HOGENOM" id="CLU_2702423_0_0_5"/>
<accession>H8K9Q6</accession>
<evidence type="ECO:0000313" key="3">
    <source>
        <dbReference type="Proteomes" id="UP000007589"/>
    </source>
</evidence>
<feature type="transmembrane region" description="Helical" evidence="1">
    <location>
        <begin position="36"/>
        <end position="58"/>
    </location>
</feature>
<name>H8K9Q6_RICAC</name>
<dbReference type="Proteomes" id="UP000007589">
    <property type="component" value="Chromosome"/>
</dbReference>
<evidence type="ECO:0000256" key="1">
    <source>
        <dbReference type="SAM" id="Phobius"/>
    </source>
</evidence>
<proteinExistence type="predicted"/>
<keyword evidence="1" id="KW-0812">Transmembrane</keyword>
<gene>
    <name evidence="2" type="ordered locus">MC5_01945</name>
</gene>
<keyword evidence="1" id="KW-1133">Transmembrane helix</keyword>
<dbReference type="AlphaFoldDB" id="H8K9Q6"/>
<dbReference type="KEGG" id="rau:MC5_01945"/>
<sequence length="73" mass="8384">MAICIFYKCTIALVIIAFGIVWIPESSNHSNEPWDWIGVFQSFFGIAALVQGIKIYWLNTTIQYSSYKDFTIV</sequence>
<keyword evidence="3" id="KW-1185">Reference proteome</keyword>
<evidence type="ECO:0000313" key="2">
    <source>
        <dbReference type="EMBL" id="AFC70776.1"/>
    </source>
</evidence>
<reference evidence="3" key="1">
    <citation type="submission" date="2012-02" db="EMBL/GenBank/DDBJ databases">
        <title>Complete genome sequence of Rickettsia australis strain Cutlack.</title>
        <authorList>
            <person name="Johnson S.L."/>
            <person name="Munk A.C."/>
            <person name="Han S."/>
            <person name="Bruce D.C."/>
            <person name="Dasch G.A."/>
        </authorList>
    </citation>
    <scope>NUCLEOTIDE SEQUENCE [LARGE SCALE GENOMIC DNA]</scope>
    <source>
        <strain evidence="3">Cutlack</strain>
    </source>
</reference>
<dbReference type="STRING" id="1105110.MC5_01945"/>
<dbReference type="EMBL" id="CP003338">
    <property type="protein sequence ID" value="AFC70776.1"/>
    <property type="molecule type" value="Genomic_DNA"/>
</dbReference>
<feature type="transmembrane region" description="Helical" evidence="1">
    <location>
        <begin position="5"/>
        <end position="24"/>
    </location>
</feature>
<keyword evidence="1" id="KW-0472">Membrane</keyword>
<protein>
    <submittedName>
        <fullName evidence="2">Uncharacterized protein</fullName>
    </submittedName>
</protein>